<name>A0AAV4TV83_9ARAC</name>
<keyword evidence="3" id="KW-1185">Reference proteome</keyword>
<dbReference type="Proteomes" id="UP001054837">
    <property type="component" value="Unassembled WGS sequence"/>
</dbReference>
<organism evidence="2 3">
    <name type="scientific">Caerostris darwini</name>
    <dbReference type="NCBI Taxonomy" id="1538125"/>
    <lineage>
        <taxon>Eukaryota</taxon>
        <taxon>Metazoa</taxon>
        <taxon>Ecdysozoa</taxon>
        <taxon>Arthropoda</taxon>
        <taxon>Chelicerata</taxon>
        <taxon>Arachnida</taxon>
        <taxon>Araneae</taxon>
        <taxon>Araneomorphae</taxon>
        <taxon>Entelegynae</taxon>
        <taxon>Araneoidea</taxon>
        <taxon>Araneidae</taxon>
        <taxon>Caerostris</taxon>
    </lineage>
</organism>
<evidence type="ECO:0000313" key="3">
    <source>
        <dbReference type="Proteomes" id="UP001054837"/>
    </source>
</evidence>
<evidence type="ECO:0000313" key="2">
    <source>
        <dbReference type="EMBL" id="GIY49416.1"/>
    </source>
</evidence>
<dbReference type="EMBL" id="BPLQ01010221">
    <property type="protein sequence ID" value="GIY49416.1"/>
    <property type="molecule type" value="Genomic_DNA"/>
</dbReference>
<reference evidence="2 3" key="1">
    <citation type="submission" date="2021-06" db="EMBL/GenBank/DDBJ databases">
        <title>Caerostris darwini draft genome.</title>
        <authorList>
            <person name="Kono N."/>
            <person name="Arakawa K."/>
        </authorList>
    </citation>
    <scope>NUCLEOTIDE SEQUENCE [LARGE SCALE GENOMIC DNA]</scope>
</reference>
<dbReference type="AlphaFoldDB" id="A0AAV4TV83"/>
<accession>A0AAV4TV83</accession>
<proteinExistence type="predicted"/>
<gene>
    <name evidence="2" type="ORF">CDAR_600911</name>
</gene>
<comment type="caution">
    <text evidence="2">The sequence shown here is derived from an EMBL/GenBank/DDBJ whole genome shotgun (WGS) entry which is preliminary data.</text>
</comment>
<sequence>MSWTGPIDMCCRLTKTIGLSFGTTDTPPTKRAFFLLLFAFCALSPYPSELSPVEKRNETSAAIMFLTPQIRPPCQFRKTKPHRGAVTIDLVSASDSSNEGDRLLSRDLGHPSPPPSTVGVNIA</sequence>
<protein>
    <submittedName>
        <fullName evidence="2">Uncharacterized protein</fullName>
    </submittedName>
</protein>
<feature type="region of interest" description="Disordered" evidence="1">
    <location>
        <begin position="90"/>
        <end position="123"/>
    </location>
</feature>
<evidence type="ECO:0000256" key="1">
    <source>
        <dbReference type="SAM" id="MobiDB-lite"/>
    </source>
</evidence>
<feature type="compositionally biased region" description="Basic and acidic residues" evidence="1">
    <location>
        <begin position="99"/>
        <end position="109"/>
    </location>
</feature>